<organism evidence="1 2">
    <name type="scientific">Aliivibrio fischeri (strain MJ11)</name>
    <name type="common">Vibrio fischeri</name>
    <dbReference type="NCBI Taxonomy" id="388396"/>
    <lineage>
        <taxon>Bacteria</taxon>
        <taxon>Pseudomonadati</taxon>
        <taxon>Pseudomonadota</taxon>
        <taxon>Gammaproteobacteria</taxon>
        <taxon>Vibrionales</taxon>
        <taxon>Vibrionaceae</taxon>
        <taxon>Aliivibrio</taxon>
    </lineage>
</organism>
<dbReference type="KEGG" id="vfm:VFMJ11_B0078"/>
<geneLocation type="plasmid" evidence="1 2">
    <name>pMJ100</name>
</geneLocation>
<sequence>MILNTNSAQNIDVNDFLENGFLTLAHKQNGPSLSEASILLGRPLTDYSDFLTVTEMNLFADYFEFPFDATARFISILQCSKGGRFVKFHDFDFCDWDVASKNRTKKNLLTAIKGFDAIYKMAKTRFPSLYEVGGALYKDKFEGNGKPYLLDITKDECDVIEYDIEIILPVSMFDGFESREDIQNFLLSAS</sequence>
<dbReference type="HOGENOM" id="CLU_1427461_0_0_6"/>
<dbReference type="Proteomes" id="UP000001857">
    <property type="component" value="Plasmid pMJ100"/>
</dbReference>
<proteinExistence type="predicted"/>
<gene>
    <name evidence="1" type="ordered locus">VFMJ11_B0078</name>
</gene>
<dbReference type="RefSeq" id="WP_012534554.1">
    <property type="nucleotide sequence ID" value="NC_011185.1"/>
</dbReference>
<evidence type="ECO:0000313" key="2">
    <source>
        <dbReference type="Proteomes" id="UP000001857"/>
    </source>
</evidence>
<dbReference type="AlphaFoldDB" id="B5EW21"/>
<reference evidence="1 2" key="2">
    <citation type="journal article" date="2009" name="Nature">
        <title>A single regulatory gene is sufficient to alter bacterial host range.</title>
        <authorList>
            <person name="Mandel M.J."/>
            <person name="Wollenberg M.S."/>
            <person name="Stabb E.V."/>
            <person name="Visick K.L."/>
            <person name="Ruby E.G."/>
        </authorList>
    </citation>
    <scope>NUCLEOTIDE SEQUENCE [LARGE SCALE GENOMIC DNA]</scope>
    <source>
        <strain evidence="1 2">MJ11</strain>
        <plasmid evidence="2">Plasmid pMJ100</plasmid>
    </source>
</reference>
<dbReference type="EMBL" id="CP001134">
    <property type="protein sequence ID" value="ACH64771.1"/>
    <property type="molecule type" value="Genomic_DNA"/>
</dbReference>
<reference evidence="2" key="1">
    <citation type="submission" date="2008-08" db="EMBL/GenBank/DDBJ databases">
        <title>Complete sequence of Vibrio fischeri strain MJ11.</title>
        <authorList>
            <person name="Mandel M.J."/>
            <person name="Stabb E.V."/>
            <person name="Ruby E.G."/>
            <person name="Ferriera S."/>
            <person name="Johnson J."/>
            <person name="Kravitz S."/>
            <person name="Beeson K."/>
            <person name="Sutton G."/>
            <person name="Rogers Y.-H."/>
            <person name="Friedman R."/>
            <person name="Frazier M."/>
            <person name="Venter J.C."/>
        </authorList>
    </citation>
    <scope>NUCLEOTIDE SEQUENCE [LARGE SCALE GENOMIC DNA]</scope>
    <source>
        <strain evidence="2">MJ11</strain>
        <plasmid evidence="2">Plasmid pMJ100</plasmid>
    </source>
</reference>
<accession>B5EW21</accession>
<name>B5EW21_ALIFM</name>
<keyword evidence="1" id="KW-0614">Plasmid</keyword>
<evidence type="ECO:0000313" key="1">
    <source>
        <dbReference type="EMBL" id="ACH64771.1"/>
    </source>
</evidence>
<protein>
    <submittedName>
        <fullName evidence="1">Uncharacterized protein</fullName>
    </submittedName>
</protein>